<evidence type="ECO:0000313" key="7">
    <source>
        <dbReference type="EMBL" id="EAJ7861760.1"/>
    </source>
</evidence>
<accession>A0A5T0FL20</accession>
<dbReference type="RefSeq" id="WP_057991167.1">
    <property type="nucleotide sequence ID" value="NZ_JOUW01000024.1"/>
</dbReference>
<dbReference type="Pfam" id="PF03773">
    <property type="entry name" value="ArsP_1"/>
    <property type="match status" value="1"/>
</dbReference>
<dbReference type="InterPro" id="IPR053166">
    <property type="entry name" value="UPF0718_permease"/>
</dbReference>
<proteinExistence type="inferred from homology"/>
<keyword evidence="5" id="KW-1133">Transmembrane helix</keyword>
<dbReference type="PANTHER" id="PTHR42775:SF2">
    <property type="entry name" value="PERMEASE"/>
    <property type="match status" value="1"/>
</dbReference>
<comment type="similarity">
    <text evidence="2">Belongs to the UPF0718 family.</text>
</comment>
<organism evidence="7">
    <name type="scientific">Campylobacter jejuni</name>
    <dbReference type="NCBI Taxonomy" id="197"/>
    <lineage>
        <taxon>Bacteria</taxon>
        <taxon>Pseudomonadati</taxon>
        <taxon>Campylobacterota</taxon>
        <taxon>Epsilonproteobacteria</taxon>
        <taxon>Campylobacterales</taxon>
        <taxon>Campylobacteraceae</taxon>
        <taxon>Campylobacter</taxon>
    </lineage>
</organism>
<dbReference type="PANTHER" id="PTHR42775">
    <property type="entry name" value="PERMEASE RV2963-RELATED"/>
    <property type="match status" value="1"/>
</dbReference>
<dbReference type="InterPro" id="IPR005524">
    <property type="entry name" value="DUF318"/>
</dbReference>
<evidence type="ECO:0000256" key="2">
    <source>
        <dbReference type="ARBA" id="ARBA00006386"/>
    </source>
</evidence>
<dbReference type="EMBL" id="AACASD010000006">
    <property type="protein sequence ID" value="EAJ7861760.1"/>
    <property type="molecule type" value="Genomic_DNA"/>
</dbReference>
<dbReference type="GO" id="GO:0005886">
    <property type="term" value="C:plasma membrane"/>
    <property type="evidence" value="ECO:0007669"/>
    <property type="project" value="UniProtKB-SubCell"/>
</dbReference>
<comment type="subcellular location">
    <subcellularLocation>
        <location evidence="1">Cell membrane</location>
        <topology evidence="1">Multi-pass membrane protein</topology>
    </subcellularLocation>
</comment>
<reference evidence="7" key="1">
    <citation type="submission" date="2018-05" db="EMBL/GenBank/DDBJ databases">
        <authorList>
            <consortium name="GenomeTrakr network: Whole genome sequencing for foodborne pathogen traceback"/>
        </authorList>
    </citation>
    <scope>NUCLEOTIDE SEQUENCE</scope>
    <source>
        <strain evidence="7">CVM30027</strain>
    </source>
</reference>
<dbReference type="AlphaFoldDB" id="A0A5T0FL20"/>
<evidence type="ECO:0000256" key="1">
    <source>
        <dbReference type="ARBA" id="ARBA00004651"/>
    </source>
</evidence>
<keyword evidence="3" id="KW-1003">Cell membrane</keyword>
<keyword evidence="4" id="KW-0812">Transmembrane</keyword>
<evidence type="ECO:0000256" key="3">
    <source>
        <dbReference type="ARBA" id="ARBA00022475"/>
    </source>
</evidence>
<evidence type="ECO:0000256" key="5">
    <source>
        <dbReference type="ARBA" id="ARBA00022989"/>
    </source>
</evidence>
<sequence length="315" mass="35650">MQSFLNTLKEFLYLFTELSVLFIAISFLVSIINQKYEGIFKKQLAGDKISSYFKAIFLGALTPFCSCSTIPLLRAFLEAKVKLSVALAYLFTSPLINPIIFSMLFITFGLKLSLTYVVFLVFLIFIVSFVFSKFKEESFLKHIPKNTKSNIFTQTTHNPSNFIFKQKSCCANTQDKPKNITINYKELFKESLKNYKKLLPYIVVAVFIGAFIHGFIPQEILQKYLNGNEILSIVLAAFLGIFLYLRVETIIPIGLALLQMGISQGVIMSFLIAGAGCSLPELILLKQMFKIKFLFLFVMIILGVAISFGIFINLI</sequence>
<evidence type="ECO:0000256" key="6">
    <source>
        <dbReference type="ARBA" id="ARBA00023136"/>
    </source>
</evidence>
<keyword evidence="6" id="KW-0472">Membrane</keyword>
<comment type="caution">
    <text evidence="7">The sequence shown here is derived from an EMBL/GenBank/DDBJ whole genome shotgun (WGS) entry which is preliminary data.</text>
</comment>
<name>A0A5T0FL20_CAMJU</name>
<gene>
    <name evidence="7" type="primary">arsP</name>
    <name evidence="7" type="ORF">FC324_03845</name>
</gene>
<protein>
    <submittedName>
        <fullName evidence="7">Organoarsenical efflux permease ArsP</fullName>
    </submittedName>
</protein>
<evidence type="ECO:0000256" key="4">
    <source>
        <dbReference type="ARBA" id="ARBA00022692"/>
    </source>
</evidence>